<evidence type="ECO:0000313" key="2">
    <source>
        <dbReference type="Proteomes" id="UP000814033"/>
    </source>
</evidence>
<evidence type="ECO:0000313" key="1">
    <source>
        <dbReference type="EMBL" id="KAI0042402.1"/>
    </source>
</evidence>
<reference evidence="1" key="2">
    <citation type="journal article" date="2022" name="New Phytol.">
        <title>Evolutionary transition to the ectomycorrhizal habit in the genomes of a hyperdiverse lineage of mushroom-forming fungi.</title>
        <authorList>
            <person name="Looney B."/>
            <person name="Miyauchi S."/>
            <person name="Morin E."/>
            <person name="Drula E."/>
            <person name="Courty P.E."/>
            <person name="Kohler A."/>
            <person name="Kuo A."/>
            <person name="LaButti K."/>
            <person name="Pangilinan J."/>
            <person name="Lipzen A."/>
            <person name="Riley R."/>
            <person name="Andreopoulos W."/>
            <person name="He G."/>
            <person name="Johnson J."/>
            <person name="Nolan M."/>
            <person name="Tritt A."/>
            <person name="Barry K.W."/>
            <person name="Grigoriev I.V."/>
            <person name="Nagy L.G."/>
            <person name="Hibbett D."/>
            <person name="Henrissat B."/>
            <person name="Matheny P.B."/>
            <person name="Labbe J."/>
            <person name="Martin F.M."/>
        </authorList>
    </citation>
    <scope>NUCLEOTIDE SEQUENCE</scope>
    <source>
        <strain evidence="1">FP105234-sp</strain>
    </source>
</reference>
<name>A0ACB8RET5_9AGAM</name>
<keyword evidence="1" id="KW-0808">Transferase</keyword>
<comment type="caution">
    <text evidence="1">The sequence shown here is derived from an EMBL/GenBank/DDBJ whole genome shotgun (WGS) entry which is preliminary data.</text>
</comment>
<proteinExistence type="predicted"/>
<dbReference type="Proteomes" id="UP000814033">
    <property type="component" value="Unassembled WGS sequence"/>
</dbReference>
<protein>
    <submittedName>
        <fullName evidence="1">tRNA methyltransferase complex subunit Cpd1</fullName>
    </submittedName>
</protein>
<gene>
    <name evidence="1" type="ORF">FA95DRAFT_1500154</name>
</gene>
<reference evidence="1" key="1">
    <citation type="submission" date="2021-02" db="EMBL/GenBank/DDBJ databases">
        <authorList>
            <consortium name="DOE Joint Genome Institute"/>
            <person name="Ahrendt S."/>
            <person name="Looney B.P."/>
            <person name="Miyauchi S."/>
            <person name="Morin E."/>
            <person name="Drula E."/>
            <person name="Courty P.E."/>
            <person name="Chicoki N."/>
            <person name="Fauchery L."/>
            <person name="Kohler A."/>
            <person name="Kuo A."/>
            <person name="Labutti K."/>
            <person name="Pangilinan J."/>
            <person name="Lipzen A."/>
            <person name="Riley R."/>
            <person name="Andreopoulos W."/>
            <person name="He G."/>
            <person name="Johnson J."/>
            <person name="Barry K.W."/>
            <person name="Grigoriev I.V."/>
            <person name="Nagy L."/>
            <person name="Hibbett D."/>
            <person name="Henrissat B."/>
            <person name="Matheny P.B."/>
            <person name="Labbe J."/>
            <person name="Martin F."/>
        </authorList>
    </citation>
    <scope>NUCLEOTIDE SEQUENCE</scope>
    <source>
        <strain evidence="1">FP105234-sp</strain>
    </source>
</reference>
<dbReference type="EMBL" id="MU276068">
    <property type="protein sequence ID" value="KAI0042402.1"/>
    <property type="molecule type" value="Genomic_DNA"/>
</dbReference>
<sequence>MWSTSTHIAVGDLLVVWLTRDMIQSLVVTPGADFNSRFGNYRHADFVGLPYGSKVRPRTGTGFIHLLRPTPELWTLALPHRTQILYLADIAFITSWLDIRPGAIVVEAGTGSGSFTHSVARTVGSAGKVHSYEFHEARASKARYKFSRRGMANIVSLTHRNVCMDGFTVAGTAGAVFLDLPAPWEAVEHAKTALRNDRAGRICCFSPCIEQVLRTVSALNESGFTDITMYETLLRPHEVNQVPALPSVSSISAKLKDAARVREEKRLIQIATARTRHAEKRKREEDADELEPKKVKTDADAGARAEDVEMPGAAVRETAAEAGAAAGEADPGDAPPAMQIVSKVVQEVRGHTSYLTFARLLPSAHAAPSQ</sequence>
<organism evidence="1 2">
    <name type="scientific">Auriscalpium vulgare</name>
    <dbReference type="NCBI Taxonomy" id="40419"/>
    <lineage>
        <taxon>Eukaryota</taxon>
        <taxon>Fungi</taxon>
        <taxon>Dikarya</taxon>
        <taxon>Basidiomycota</taxon>
        <taxon>Agaricomycotina</taxon>
        <taxon>Agaricomycetes</taxon>
        <taxon>Russulales</taxon>
        <taxon>Auriscalpiaceae</taxon>
        <taxon>Auriscalpium</taxon>
    </lineage>
</organism>
<keyword evidence="2" id="KW-1185">Reference proteome</keyword>
<accession>A0ACB8RET5</accession>
<keyword evidence="1" id="KW-0489">Methyltransferase</keyword>